<keyword evidence="3" id="KW-1185">Reference proteome</keyword>
<evidence type="ECO:0000313" key="2">
    <source>
        <dbReference type="EMBL" id="MFC4022560.1"/>
    </source>
</evidence>
<accession>A0ABV8GS58</accession>
<keyword evidence="1" id="KW-0812">Transmembrane</keyword>
<dbReference type="Pfam" id="PF04186">
    <property type="entry name" value="FxsA"/>
    <property type="match status" value="1"/>
</dbReference>
<feature type="transmembrane region" description="Helical" evidence="1">
    <location>
        <begin position="27"/>
        <end position="46"/>
    </location>
</feature>
<name>A0ABV8GS58_9BACI</name>
<dbReference type="InterPro" id="IPR007313">
    <property type="entry name" value="FxsA"/>
</dbReference>
<feature type="transmembrane region" description="Helical" evidence="1">
    <location>
        <begin position="75"/>
        <end position="100"/>
    </location>
</feature>
<comment type="caution">
    <text evidence="2">The sequence shown here is derived from an EMBL/GenBank/DDBJ whole genome shotgun (WGS) entry which is preliminary data.</text>
</comment>
<proteinExistence type="predicted"/>
<evidence type="ECO:0000313" key="3">
    <source>
        <dbReference type="Proteomes" id="UP001595772"/>
    </source>
</evidence>
<gene>
    <name evidence="2" type="ORF">ACFOUV_01850</name>
</gene>
<dbReference type="PANTHER" id="PTHR35335:SF1">
    <property type="entry name" value="UPF0716 PROTEIN FXSA"/>
    <property type="match status" value="1"/>
</dbReference>
<keyword evidence="1" id="KW-1133">Transmembrane helix</keyword>
<dbReference type="EMBL" id="JBHSAO010000001">
    <property type="protein sequence ID" value="MFC4022560.1"/>
    <property type="molecule type" value="Genomic_DNA"/>
</dbReference>
<protein>
    <submittedName>
        <fullName evidence="2">FxsA family protein</fullName>
    </submittedName>
</protein>
<sequence length="128" mass="14372">MRWLLLALLVIPASEIGVFIWIGGMTGPWWIVFLIVLTGVIGVTLAKKQGIDTWRRAQLQMSKGIPPTEEIMDGICIFIGAVFLFSPGFITDTVGFILVIPYTRTPLKNMIRKLMNKMMGNGTIIYRK</sequence>
<dbReference type="RefSeq" id="WP_379495740.1">
    <property type="nucleotide sequence ID" value="NZ_JBHSAO010000001.1"/>
</dbReference>
<dbReference type="NCBIfam" id="NF008528">
    <property type="entry name" value="PRK11463.1-2"/>
    <property type="match status" value="1"/>
</dbReference>
<keyword evidence="1" id="KW-0472">Membrane</keyword>
<dbReference type="PANTHER" id="PTHR35335">
    <property type="entry name" value="UPF0716 PROTEIN FXSA"/>
    <property type="match status" value="1"/>
</dbReference>
<organism evidence="2 3">
    <name type="scientific">Oceanobacillus longus</name>
    <dbReference type="NCBI Taxonomy" id="930120"/>
    <lineage>
        <taxon>Bacteria</taxon>
        <taxon>Bacillati</taxon>
        <taxon>Bacillota</taxon>
        <taxon>Bacilli</taxon>
        <taxon>Bacillales</taxon>
        <taxon>Bacillaceae</taxon>
        <taxon>Oceanobacillus</taxon>
    </lineage>
</organism>
<reference evidence="3" key="1">
    <citation type="journal article" date="2019" name="Int. J. Syst. Evol. Microbiol.">
        <title>The Global Catalogue of Microorganisms (GCM) 10K type strain sequencing project: providing services to taxonomists for standard genome sequencing and annotation.</title>
        <authorList>
            <consortium name="The Broad Institute Genomics Platform"/>
            <consortium name="The Broad Institute Genome Sequencing Center for Infectious Disease"/>
            <person name="Wu L."/>
            <person name="Ma J."/>
        </authorList>
    </citation>
    <scope>NUCLEOTIDE SEQUENCE [LARGE SCALE GENOMIC DNA]</scope>
    <source>
        <strain evidence="3">IBRC-M 10703</strain>
    </source>
</reference>
<dbReference type="Proteomes" id="UP001595772">
    <property type="component" value="Unassembled WGS sequence"/>
</dbReference>
<evidence type="ECO:0000256" key="1">
    <source>
        <dbReference type="SAM" id="Phobius"/>
    </source>
</evidence>